<sequence>AGPRRGARRGRGRGGRGRHRGRRGPPAALDRHRDRRPHRARGPAAPAGAHAVRPRTPRRAGERRPRAALVRRHRARPVGGDRAAPAAARRPAGQAQAGRVAGGGRGVGDRRRRPRPQGAAPGGPGHRRRPARAAGGGARAVPGPRRPAVAAAAAALRPGLPRRGAGLRVRLPGPAERADDARPDLPRRAGDDLRWPRGARRALRLRAPRVRRDVPRRAARARGRRAGRLPRPAVPPPDRARPAHPRRLDPRPDAGAHLRLGHPRGLRAARRQELLLRLRRPRDDRLHLPRRLRPGRRRPDRRRGVPAAGGGRVPGHVRPARLDPRVPRRPRGGHPRGRSAGLAGLPVVLPRRRGDHRLPVVHARGARAQERARRGAPRGAPPPLPAHRRVGGLAEAGRGAERDLGEVAGQGPGARVHDVAVAGHHRLGRQQRLPALRRPRRRRGARRLPAPRSGLRRPGHRHDLRVHAGPHAPRPGRAERHDRVPHREERPRARRAGGHAPVDELRDVGPAVRRGRAVHGDAEAGPPRGGCAQPVLPGPLAARLQREVRAAVAAARAGLPQPGGPAAGRPALRRRRGLPRRAGPRAAVRPGGGGRRTGAVDHRGSGVRSGRRV</sequence>
<evidence type="ECO:0000313" key="2">
    <source>
        <dbReference type="EMBL" id="CAA9283447.1"/>
    </source>
</evidence>
<feature type="compositionally biased region" description="Basic residues" evidence="1">
    <location>
        <begin position="454"/>
        <end position="464"/>
    </location>
</feature>
<feature type="compositionally biased region" description="Basic and acidic residues" evidence="1">
    <location>
        <begin position="238"/>
        <end position="256"/>
    </location>
</feature>
<organism evidence="2">
    <name type="scientific">uncultured Actinomycetospora sp</name>
    <dbReference type="NCBI Taxonomy" id="1135996"/>
    <lineage>
        <taxon>Bacteria</taxon>
        <taxon>Bacillati</taxon>
        <taxon>Actinomycetota</taxon>
        <taxon>Actinomycetes</taxon>
        <taxon>Pseudonocardiales</taxon>
        <taxon>Pseudonocardiaceae</taxon>
        <taxon>Actinomycetospora</taxon>
        <taxon>environmental samples</taxon>
    </lineage>
</organism>
<feature type="non-terminal residue" evidence="2">
    <location>
        <position position="1"/>
    </location>
</feature>
<feature type="non-terminal residue" evidence="2">
    <location>
        <position position="613"/>
    </location>
</feature>
<feature type="region of interest" description="Disordered" evidence="1">
    <location>
        <begin position="365"/>
        <end position="390"/>
    </location>
</feature>
<feature type="compositionally biased region" description="Basic residues" evidence="1">
    <location>
        <begin position="217"/>
        <end position="228"/>
    </location>
</feature>
<feature type="compositionally biased region" description="Basic residues" evidence="1">
    <location>
        <begin position="288"/>
        <end position="301"/>
    </location>
</feature>
<dbReference type="AlphaFoldDB" id="A0A6J4JNP2"/>
<proteinExistence type="predicted"/>
<keyword evidence="2" id="KW-0436">Ligase</keyword>
<protein>
    <submittedName>
        <fullName evidence="2">Lysyl-tRNA synthetase (Class II)</fullName>
        <ecNumber evidence="2">6.1.1.6</ecNumber>
    </submittedName>
</protein>
<feature type="region of interest" description="Disordered" evidence="1">
    <location>
        <begin position="558"/>
        <end position="613"/>
    </location>
</feature>
<feature type="compositionally biased region" description="Basic residues" evidence="1">
    <location>
        <begin position="571"/>
        <end position="583"/>
    </location>
</feature>
<feature type="region of interest" description="Disordered" evidence="1">
    <location>
        <begin position="286"/>
        <end position="342"/>
    </location>
</feature>
<name>A0A6J4JNP2_9PSEU</name>
<evidence type="ECO:0000256" key="1">
    <source>
        <dbReference type="SAM" id="MobiDB-lite"/>
    </source>
</evidence>
<keyword evidence="2" id="KW-0030">Aminoacyl-tRNA synthetase</keyword>
<feature type="region of interest" description="Disordered" evidence="1">
    <location>
        <begin position="423"/>
        <end position="503"/>
    </location>
</feature>
<feature type="compositionally biased region" description="Low complexity" evidence="1">
    <location>
        <begin position="42"/>
        <end position="51"/>
    </location>
</feature>
<feature type="compositionally biased region" description="Basic residues" evidence="1">
    <location>
        <begin position="1"/>
        <end position="23"/>
    </location>
</feature>
<feature type="region of interest" description="Disordered" evidence="1">
    <location>
        <begin position="206"/>
        <end position="266"/>
    </location>
</feature>
<feature type="region of interest" description="Disordered" evidence="1">
    <location>
        <begin position="1"/>
        <end position="193"/>
    </location>
</feature>
<feature type="compositionally biased region" description="Basic and acidic residues" evidence="1">
    <location>
        <begin position="476"/>
        <end position="491"/>
    </location>
</feature>
<reference evidence="2" key="1">
    <citation type="submission" date="2020-02" db="EMBL/GenBank/DDBJ databases">
        <authorList>
            <person name="Meier V. D."/>
        </authorList>
    </citation>
    <scope>NUCLEOTIDE SEQUENCE</scope>
    <source>
        <strain evidence="2">AVDCRST_MAG54</strain>
    </source>
</reference>
<dbReference type="EMBL" id="CADCTH010000487">
    <property type="protein sequence ID" value="CAA9283447.1"/>
    <property type="molecule type" value="Genomic_DNA"/>
</dbReference>
<feature type="compositionally biased region" description="Basic residues" evidence="1">
    <location>
        <begin position="423"/>
        <end position="446"/>
    </location>
</feature>
<gene>
    <name evidence="2" type="ORF">AVDCRST_MAG54-3814</name>
</gene>
<dbReference type="EC" id="6.1.1.6" evidence="2"/>
<feature type="compositionally biased region" description="Low complexity" evidence="1">
    <location>
        <begin position="77"/>
        <end position="99"/>
    </location>
</feature>
<dbReference type="GO" id="GO:0004824">
    <property type="term" value="F:lysine-tRNA ligase activity"/>
    <property type="evidence" value="ECO:0007669"/>
    <property type="project" value="UniProtKB-EC"/>
</dbReference>
<feature type="compositionally biased region" description="Basic residues" evidence="1">
    <location>
        <begin position="327"/>
        <end position="337"/>
    </location>
</feature>
<feature type="compositionally biased region" description="Basic and acidic residues" evidence="1">
    <location>
        <begin position="176"/>
        <end position="193"/>
    </location>
</feature>
<feature type="compositionally biased region" description="Low complexity" evidence="1">
    <location>
        <begin position="139"/>
        <end position="175"/>
    </location>
</feature>
<accession>A0A6J4JNP2</accession>